<evidence type="ECO:0000313" key="1">
    <source>
        <dbReference type="EMBL" id="QJA93395.1"/>
    </source>
</evidence>
<sequence length="64" mass="7184">MEISYNKLSDLENACGLSRRAWRKALQALVDEGGVEAKSTLNLVGHIVRVDFSLKVTKVEIWPK</sequence>
<protein>
    <submittedName>
        <fullName evidence="1">Uncharacterized protein</fullName>
    </submittedName>
</protein>
<gene>
    <name evidence="1" type="ORF">MM415B04250_0011</name>
</gene>
<accession>A0A6M3LKT3</accession>
<proteinExistence type="predicted"/>
<name>A0A6M3LKT3_9ZZZZ</name>
<dbReference type="AlphaFoldDB" id="A0A6M3LKT3"/>
<reference evidence="1" key="1">
    <citation type="submission" date="2020-03" db="EMBL/GenBank/DDBJ databases">
        <title>The deep terrestrial virosphere.</title>
        <authorList>
            <person name="Holmfeldt K."/>
            <person name="Nilsson E."/>
            <person name="Simone D."/>
            <person name="Lopez-Fernandez M."/>
            <person name="Wu X."/>
            <person name="de Brujin I."/>
            <person name="Lundin D."/>
            <person name="Andersson A."/>
            <person name="Bertilsson S."/>
            <person name="Dopson M."/>
        </authorList>
    </citation>
    <scope>NUCLEOTIDE SEQUENCE</scope>
    <source>
        <strain evidence="1">MM415B04250</strain>
    </source>
</reference>
<organism evidence="1">
    <name type="scientific">viral metagenome</name>
    <dbReference type="NCBI Taxonomy" id="1070528"/>
    <lineage>
        <taxon>unclassified sequences</taxon>
        <taxon>metagenomes</taxon>
        <taxon>organismal metagenomes</taxon>
    </lineage>
</organism>
<dbReference type="EMBL" id="MT143145">
    <property type="protein sequence ID" value="QJA93395.1"/>
    <property type="molecule type" value="Genomic_DNA"/>
</dbReference>